<comment type="caution">
    <text evidence="1">The sequence shown here is derived from an EMBL/GenBank/DDBJ whole genome shotgun (WGS) entry which is preliminary data.</text>
</comment>
<proteinExistence type="predicted"/>
<organism evidence="1 2">
    <name type="scientific">Pseudomonas fragariae</name>
    <name type="common">ex Marin et al. 2024</name>
    <dbReference type="NCBI Taxonomy" id="3080056"/>
    <lineage>
        <taxon>Bacteria</taxon>
        <taxon>Pseudomonadati</taxon>
        <taxon>Pseudomonadota</taxon>
        <taxon>Gammaproteobacteria</taxon>
        <taxon>Pseudomonadales</taxon>
        <taxon>Pseudomonadaceae</taxon>
        <taxon>Pseudomonas</taxon>
    </lineage>
</organism>
<evidence type="ECO:0000313" key="1">
    <source>
        <dbReference type="EMBL" id="MCW6054500.1"/>
    </source>
</evidence>
<reference evidence="1" key="1">
    <citation type="submission" date="2021-08" db="EMBL/GenBank/DDBJ databases">
        <title>Characterization of Pseudomonas fragariae.</title>
        <authorList>
            <person name="Carvalho R."/>
            <person name="Marin M."/>
        </authorList>
    </citation>
    <scope>NUCLEOTIDE SEQUENCE</scope>
    <source>
        <strain evidence="1">17</strain>
    </source>
</reference>
<protein>
    <submittedName>
        <fullName evidence="1">Uncharacterized protein</fullName>
    </submittedName>
</protein>
<accession>A0ABT3LDG8</accession>
<keyword evidence="2" id="KW-1185">Reference proteome</keyword>
<name>A0ABT3LDG8_9PSED</name>
<dbReference type="Proteomes" id="UP001142690">
    <property type="component" value="Unassembled WGS sequence"/>
</dbReference>
<sequence length="137" mass="14737">MKNWAHYLPTHADEEHLAAALALALDKAKESGTSLVLAVNSKSSASFLEALFTSPVLNKLRLPSAIKCDGVTVTLESTLTFDRYHNYGMVLALHPSPKLLELIDSNGKTGDIIVIGDAQDVDAGWLEARASRPLKPA</sequence>
<gene>
    <name evidence="1" type="ORF">K7K06_02405</name>
</gene>
<dbReference type="EMBL" id="JAINZM010000002">
    <property type="protein sequence ID" value="MCW6054500.1"/>
    <property type="molecule type" value="Genomic_DNA"/>
</dbReference>
<evidence type="ECO:0000313" key="2">
    <source>
        <dbReference type="Proteomes" id="UP001142690"/>
    </source>
</evidence>